<evidence type="ECO:0000256" key="2">
    <source>
        <dbReference type="ARBA" id="ARBA00049661"/>
    </source>
</evidence>
<dbReference type="GO" id="GO:0016712">
    <property type="term" value="F:oxidoreductase activity, acting on paired donors, with incorporation or reduction of molecular oxygen, reduced flavin or flavoprotein as one donor, and incorporation of one atom of oxygen"/>
    <property type="evidence" value="ECO:0007669"/>
    <property type="project" value="TreeGrafter"/>
</dbReference>
<dbReference type="SUPFAM" id="SSF47203">
    <property type="entry name" value="Acyl-CoA dehydrogenase C-terminal domain-like"/>
    <property type="match status" value="1"/>
</dbReference>
<evidence type="ECO:0000259" key="5">
    <source>
        <dbReference type="Pfam" id="PF08028"/>
    </source>
</evidence>
<dbReference type="InterPro" id="IPR013107">
    <property type="entry name" value="Acyl-CoA_DH_C"/>
</dbReference>
<dbReference type="InterPro" id="IPR046373">
    <property type="entry name" value="Acyl-CoA_Oxase/DH_mid-dom_sf"/>
</dbReference>
<proteinExistence type="inferred from homology"/>
<dbReference type="InterPro" id="IPR013786">
    <property type="entry name" value="AcylCoA_DH/ox_N"/>
</dbReference>
<dbReference type="GO" id="GO:0050660">
    <property type="term" value="F:flavin adenine dinucleotide binding"/>
    <property type="evidence" value="ECO:0007669"/>
    <property type="project" value="InterPro"/>
</dbReference>
<dbReference type="EMBL" id="RBNS01000028">
    <property type="protein sequence ID" value="RML57621.1"/>
    <property type="molecule type" value="Genomic_DNA"/>
</dbReference>
<dbReference type="NCBIfam" id="TIGR04022">
    <property type="entry name" value="sulfur_SfnB"/>
    <property type="match status" value="1"/>
</dbReference>
<dbReference type="GO" id="GO:0003995">
    <property type="term" value="F:acyl-CoA dehydrogenase activity"/>
    <property type="evidence" value="ECO:0007669"/>
    <property type="project" value="TreeGrafter"/>
</dbReference>
<dbReference type="AlphaFoldDB" id="A0A3M2X1H8"/>
<dbReference type="Pfam" id="PF02771">
    <property type="entry name" value="Acyl-CoA_dh_N"/>
    <property type="match status" value="1"/>
</dbReference>
<sequence length="489" mass="53446">MATANCCLCLFQKARFKKLYTRLGYIHRTTGRRDVFPAAPDAVYCYEVPMVPFTTTPVDKLRAVPTASERRESDPATVTAHNVTASQEPDVAPRLLPATVLQNDAEAIAAAHRLAASARLNAATRDQQRNLPWAEIEHFTRSGLGSISIPRAYGGPQVSFATVAEVFRIISTADPALGQIPQNQFGILNLLQSSATEQQKKTLFQSVLDGWRIGNAGPERGSKNTLELKARITANGDRLAITGQKFYSTGALFAHWVAVKALDDQGRQVMAFVKRGTPGLSIVDDWSGFGQRTTASGTVLLDNVAVEAEQVVDNWRLALTPNIQGAVSQLIQAAIDAGIARGAIDDAIAFVREKSRPWIDAKVERASDDLYVIADIGKLKLELHAAEALLRKAGQELDEINAAPIDEQSAARASIAVARAKVLTTEISLLASEKLFELAGSRATLAEFNFDRHWRNARVHTLHDPVRWKYHAVGTWHLNGTLPARHSWI</sequence>
<dbReference type="SUPFAM" id="SSF56645">
    <property type="entry name" value="Acyl-CoA dehydrogenase NM domain-like"/>
    <property type="match status" value="1"/>
</dbReference>
<dbReference type="PANTHER" id="PTHR48083:SF19">
    <property type="entry name" value="FLAVIN-DEPENDENT MONOOXYGENASE, OXYGENASE SUBUNIT HSAA"/>
    <property type="match status" value="1"/>
</dbReference>
<organism evidence="6 7">
    <name type="scientific">Pseudomonas amygdali pv. morsprunorum</name>
    <dbReference type="NCBI Taxonomy" id="129138"/>
    <lineage>
        <taxon>Bacteria</taxon>
        <taxon>Pseudomonadati</taxon>
        <taxon>Pseudomonadota</taxon>
        <taxon>Gammaproteobacteria</taxon>
        <taxon>Pseudomonadales</taxon>
        <taxon>Pseudomonadaceae</taxon>
        <taxon>Pseudomonas</taxon>
        <taxon>Pseudomonas amygdali</taxon>
    </lineage>
</organism>
<evidence type="ECO:0000313" key="7">
    <source>
        <dbReference type="Proteomes" id="UP000277952"/>
    </source>
</evidence>
<dbReference type="InterPro" id="IPR009100">
    <property type="entry name" value="AcylCoA_DH/oxidase_NM_dom_sf"/>
</dbReference>
<feature type="domain" description="Acyl-CoA dehydrogenase/oxidase N-terminal" evidence="4">
    <location>
        <begin position="105"/>
        <end position="210"/>
    </location>
</feature>
<comment type="similarity">
    <text evidence="2">Belongs to the HpaH/HsaA monooxygenase family.</text>
</comment>
<evidence type="ECO:0000313" key="6">
    <source>
        <dbReference type="EMBL" id="RML57621.1"/>
    </source>
</evidence>
<dbReference type="InterPro" id="IPR037069">
    <property type="entry name" value="AcylCoA_DH/ox_N_sf"/>
</dbReference>
<evidence type="ECO:0000259" key="4">
    <source>
        <dbReference type="Pfam" id="PF02771"/>
    </source>
</evidence>
<keyword evidence="3" id="KW-0175">Coiled coil</keyword>
<evidence type="ECO:0000256" key="1">
    <source>
        <dbReference type="ARBA" id="ARBA00023002"/>
    </source>
</evidence>
<dbReference type="Gene3D" id="1.20.140.10">
    <property type="entry name" value="Butyryl-CoA Dehydrogenase, subunit A, domain 3"/>
    <property type="match status" value="1"/>
</dbReference>
<dbReference type="InterPro" id="IPR023922">
    <property type="entry name" value="S04_starv_induced_SfnB"/>
</dbReference>
<dbReference type="GO" id="GO:0033539">
    <property type="term" value="P:fatty acid beta-oxidation using acyl-CoA dehydrogenase"/>
    <property type="evidence" value="ECO:0007669"/>
    <property type="project" value="TreeGrafter"/>
</dbReference>
<comment type="caution">
    <text evidence="6">The sequence shown here is derived from an EMBL/GenBank/DDBJ whole genome shotgun (WGS) entry which is preliminary data.</text>
</comment>
<dbReference type="Pfam" id="PF08028">
    <property type="entry name" value="Acyl-CoA_dh_2"/>
    <property type="match status" value="1"/>
</dbReference>
<dbReference type="Proteomes" id="UP000277952">
    <property type="component" value="Unassembled WGS sequence"/>
</dbReference>
<reference evidence="6 7" key="1">
    <citation type="submission" date="2018-08" db="EMBL/GenBank/DDBJ databases">
        <title>Recombination of ecologically and evolutionarily significant loci maintains genetic cohesion in the Pseudomonas syringae species complex.</title>
        <authorList>
            <person name="Dillon M."/>
            <person name="Thakur S."/>
            <person name="Almeida R.N.D."/>
            <person name="Weir B.S."/>
            <person name="Guttman D.S."/>
        </authorList>
    </citation>
    <scope>NUCLEOTIDE SEQUENCE [LARGE SCALE GENOMIC DNA]</scope>
    <source>
        <strain evidence="6 7">19322</strain>
    </source>
</reference>
<evidence type="ECO:0000256" key="3">
    <source>
        <dbReference type="SAM" id="Coils"/>
    </source>
</evidence>
<dbReference type="GO" id="GO:0005737">
    <property type="term" value="C:cytoplasm"/>
    <property type="evidence" value="ECO:0007669"/>
    <property type="project" value="TreeGrafter"/>
</dbReference>
<feature type="coiled-coil region" evidence="3">
    <location>
        <begin position="376"/>
        <end position="403"/>
    </location>
</feature>
<gene>
    <name evidence="6" type="ORF">ALQ94_100593</name>
</gene>
<dbReference type="InterPro" id="IPR036250">
    <property type="entry name" value="AcylCo_DH-like_C"/>
</dbReference>
<feature type="domain" description="Acyl-CoA dehydrogenase C-terminal" evidence="5">
    <location>
        <begin position="330"/>
        <end position="464"/>
    </location>
</feature>
<dbReference type="PANTHER" id="PTHR48083">
    <property type="entry name" value="MEDIUM-CHAIN SPECIFIC ACYL-COA DEHYDROGENASE, MITOCHONDRIAL-RELATED"/>
    <property type="match status" value="1"/>
</dbReference>
<protein>
    <submittedName>
        <fullName evidence="6">Acyl-CoA dehydrogenase protein</fullName>
    </submittedName>
</protein>
<dbReference type="Gene3D" id="1.10.540.10">
    <property type="entry name" value="Acyl-CoA dehydrogenase/oxidase, N-terminal domain"/>
    <property type="match status" value="1"/>
</dbReference>
<accession>A0A3M2X1H8</accession>
<keyword evidence="1" id="KW-0560">Oxidoreductase</keyword>
<dbReference type="InterPro" id="IPR050741">
    <property type="entry name" value="Acyl-CoA_dehydrogenase"/>
</dbReference>
<name>A0A3M2X1H8_PSEA0</name>
<dbReference type="Gene3D" id="2.40.110.10">
    <property type="entry name" value="Butyryl-CoA Dehydrogenase, subunit A, domain 2"/>
    <property type="match status" value="1"/>
</dbReference>